<dbReference type="Pfam" id="PF01734">
    <property type="entry name" value="Patatin"/>
    <property type="match status" value="1"/>
</dbReference>
<evidence type="ECO:0000256" key="3">
    <source>
        <dbReference type="ARBA" id="ARBA00022963"/>
    </source>
</evidence>
<evidence type="ECO:0000259" key="8">
    <source>
        <dbReference type="PROSITE" id="PS51635"/>
    </source>
</evidence>
<name>A0A2C9W5A7_MANES</name>
<protein>
    <recommendedName>
        <fullName evidence="6">Patatin</fullName>
        <ecNumber evidence="6">3.1.1.-</ecNumber>
    </recommendedName>
</protein>
<dbReference type="Gene3D" id="3.40.1090.10">
    <property type="entry name" value="Cytosolic phospholipase A2 catalytic domain"/>
    <property type="match status" value="1"/>
</dbReference>
<evidence type="ECO:0000256" key="4">
    <source>
        <dbReference type="ARBA" id="ARBA00023098"/>
    </source>
</evidence>
<feature type="region of interest" description="Disordered" evidence="7">
    <location>
        <begin position="474"/>
        <end position="501"/>
    </location>
</feature>
<dbReference type="CDD" id="cd07199">
    <property type="entry name" value="Pat17_PNPLA8_PNPLA9_like"/>
    <property type="match status" value="1"/>
</dbReference>
<comment type="similarity">
    <text evidence="1 6">Belongs to the patatin family.</text>
</comment>
<dbReference type="InterPro" id="IPR016035">
    <property type="entry name" value="Acyl_Trfase/lysoPLipase"/>
</dbReference>
<organism evidence="9">
    <name type="scientific">Manihot esculenta</name>
    <name type="common">Cassava</name>
    <name type="synonym">Jatropha manihot</name>
    <dbReference type="NCBI Taxonomy" id="3983"/>
    <lineage>
        <taxon>Eukaryota</taxon>
        <taxon>Viridiplantae</taxon>
        <taxon>Streptophyta</taxon>
        <taxon>Embryophyta</taxon>
        <taxon>Tracheophyta</taxon>
        <taxon>Spermatophyta</taxon>
        <taxon>Magnoliopsida</taxon>
        <taxon>eudicotyledons</taxon>
        <taxon>Gunneridae</taxon>
        <taxon>Pentapetalae</taxon>
        <taxon>rosids</taxon>
        <taxon>fabids</taxon>
        <taxon>Malpighiales</taxon>
        <taxon>Euphorbiaceae</taxon>
        <taxon>Crotonoideae</taxon>
        <taxon>Manihoteae</taxon>
        <taxon>Manihot</taxon>
    </lineage>
</organism>
<feature type="compositionally biased region" description="Low complexity" evidence="7">
    <location>
        <begin position="484"/>
        <end position="501"/>
    </location>
</feature>
<dbReference type="EC" id="3.1.1.-" evidence="6"/>
<feature type="domain" description="PNPLA" evidence="8">
    <location>
        <begin position="126"/>
        <end position="322"/>
    </location>
</feature>
<comment type="function">
    <text evidence="6">Lipolytic acyl hydrolase (LAH).</text>
</comment>
<proteinExistence type="inferred from homology"/>
<dbReference type="EMBL" id="CM004389">
    <property type="protein sequence ID" value="OAY54385.1"/>
    <property type="molecule type" value="Genomic_DNA"/>
</dbReference>
<accession>A0A2C9W5A7</accession>
<dbReference type="PROSITE" id="PS51635">
    <property type="entry name" value="PNPLA"/>
    <property type="match status" value="1"/>
</dbReference>
<dbReference type="PANTHER" id="PTHR32241">
    <property type="entry name" value="PATATIN-LIKE PROTEIN 6"/>
    <property type="match status" value="1"/>
</dbReference>
<comment type="caution">
    <text evidence="5">Lacks conserved residue(s) required for the propagation of feature annotation.</text>
</comment>
<gene>
    <name evidence="9" type="ORF">MANES_03G070500</name>
</gene>
<dbReference type="PANTHER" id="PTHR32241:SF12">
    <property type="entry name" value="OS03G0784100 PROTEIN"/>
    <property type="match status" value="1"/>
</dbReference>
<keyword evidence="2 6" id="KW-0378">Hydrolase</keyword>
<dbReference type="AlphaFoldDB" id="A0A2C9W5A7"/>
<feature type="short sequence motif" description="DGA/G" evidence="5">
    <location>
        <begin position="309"/>
        <end position="311"/>
    </location>
</feature>
<evidence type="ECO:0000256" key="6">
    <source>
        <dbReference type="RuleBase" id="RU361262"/>
    </source>
</evidence>
<sequence>MPINRQPRNVPGCPHHQSSNSHYIIILNASPSSSSPIPVLLSLSPSPSFPPFPSARRDTAMAAVTNVPSMLDSTFDDDKLTFEIFSILENQFLFGGEYDNPKLSVPQTTHQISSKYVTDSKVRILSIDGGGTASGILAAKSLVHLESCLRAKSGNSNASIADYFDVVAGSGAGGILAALLFTRGKDHARPLFTADEALRFMIENRRKFNQSTSSRGILRRIFRPGKVEKLLRSTFGECTLKDTIKSVLIPCYDLSTRAPFVFSRADALEMDGYDFKMSDVCLATSADPTVNGAVEMRSVDKKTKIVAVDGGIAMNNPTAAAITHVLNNKQEFPLCKGIEDLLVVSLGGGESDFGIENLNSAAAPFARVAGEGASDMVDQAVSMAFGQCRTSNYVRIQGNGIMAKKQDDIMEKTKKSQQKKADILSKAEEMLEQKNVESVLFQGRKIVESTNLEKLQSFAGELIKEQEKRKTSILPTVVLKQHPSSSPRTSSATTLSTSSSC</sequence>
<dbReference type="SUPFAM" id="SSF52151">
    <property type="entry name" value="FabD/lysophospholipase-like"/>
    <property type="match status" value="1"/>
</dbReference>
<dbReference type="STRING" id="3983.A0A2C9W5A7"/>
<dbReference type="InterPro" id="IPR002641">
    <property type="entry name" value="PNPLA_dom"/>
</dbReference>
<evidence type="ECO:0000256" key="7">
    <source>
        <dbReference type="SAM" id="MobiDB-lite"/>
    </source>
</evidence>
<evidence type="ECO:0000256" key="5">
    <source>
        <dbReference type="PROSITE-ProRule" id="PRU01161"/>
    </source>
</evidence>
<keyword evidence="4 6" id="KW-0443">Lipid metabolism</keyword>
<evidence type="ECO:0000313" key="9">
    <source>
        <dbReference type="EMBL" id="OAY54385.1"/>
    </source>
</evidence>
<evidence type="ECO:0000256" key="1">
    <source>
        <dbReference type="ARBA" id="ARBA00010240"/>
    </source>
</evidence>
<comment type="domain">
    <text evidence="6">The nitrogen atoms of the two glycine residues in the GGXR motif define the oxyanion hole, and stabilize the oxyanion that forms during the nucleophilic attack by the catalytic serine during substrate cleavage.</text>
</comment>
<dbReference type="GO" id="GO:0016787">
    <property type="term" value="F:hydrolase activity"/>
    <property type="evidence" value="ECO:0007669"/>
    <property type="project" value="UniProtKB-KW"/>
</dbReference>
<dbReference type="GO" id="GO:0016042">
    <property type="term" value="P:lipid catabolic process"/>
    <property type="evidence" value="ECO:0007669"/>
    <property type="project" value="UniProtKB-KW"/>
</dbReference>
<evidence type="ECO:0000256" key="2">
    <source>
        <dbReference type="ARBA" id="ARBA00022801"/>
    </source>
</evidence>
<reference evidence="9" key="1">
    <citation type="submission" date="2016-02" db="EMBL/GenBank/DDBJ databases">
        <title>WGS assembly of Manihot esculenta.</title>
        <authorList>
            <person name="Bredeson J.V."/>
            <person name="Prochnik S.E."/>
            <person name="Lyons J.B."/>
            <person name="Schmutz J."/>
            <person name="Grimwood J."/>
            <person name="Vrebalov J."/>
            <person name="Bart R.S."/>
            <person name="Amuge T."/>
            <person name="Ferguson M.E."/>
            <person name="Green R."/>
            <person name="Putnam N."/>
            <person name="Stites J."/>
            <person name="Rounsley S."/>
            <person name="Rokhsar D.S."/>
        </authorList>
    </citation>
    <scope>NUCLEOTIDE SEQUENCE [LARGE SCALE GENOMIC DNA]</scope>
    <source>
        <tissue evidence="9">Leaf</tissue>
    </source>
</reference>
<keyword evidence="3 6" id="KW-0442">Lipid degradation</keyword>